<feature type="compositionally biased region" description="Basic residues" evidence="1">
    <location>
        <begin position="1"/>
        <end position="12"/>
    </location>
</feature>
<dbReference type="EMBL" id="OX465081">
    <property type="protein sequence ID" value="CAI9286127.1"/>
    <property type="molecule type" value="Genomic_DNA"/>
</dbReference>
<feature type="compositionally biased region" description="Basic and acidic residues" evidence="1">
    <location>
        <begin position="267"/>
        <end position="281"/>
    </location>
</feature>
<organism evidence="2 3">
    <name type="scientific">Lactuca saligna</name>
    <name type="common">Willowleaf lettuce</name>
    <dbReference type="NCBI Taxonomy" id="75948"/>
    <lineage>
        <taxon>Eukaryota</taxon>
        <taxon>Viridiplantae</taxon>
        <taxon>Streptophyta</taxon>
        <taxon>Embryophyta</taxon>
        <taxon>Tracheophyta</taxon>
        <taxon>Spermatophyta</taxon>
        <taxon>Magnoliopsida</taxon>
        <taxon>eudicotyledons</taxon>
        <taxon>Gunneridae</taxon>
        <taxon>Pentapetalae</taxon>
        <taxon>asterids</taxon>
        <taxon>campanulids</taxon>
        <taxon>Asterales</taxon>
        <taxon>Asteraceae</taxon>
        <taxon>Cichorioideae</taxon>
        <taxon>Cichorieae</taxon>
        <taxon>Lactucinae</taxon>
        <taxon>Lactuca</taxon>
    </lineage>
</organism>
<evidence type="ECO:0000256" key="1">
    <source>
        <dbReference type="SAM" id="MobiDB-lite"/>
    </source>
</evidence>
<accession>A0AA35Z605</accession>
<dbReference type="AlphaFoldDB" id="A0AA35Z605"/>
<proteinExistence type="predicted"/>
<protein>
    <submittedName>
        <fullName evidence="2">Uncharacterized protein</fullName>
    </submittedName>
</protein>
<gene>
    <name evidence="2" type="ORF">LSALG_LOCUS25562</name>
</gene>
<evidence type="ECO:0000313" key="2">
    <source>
        <dbReference type="EMBL" id="CAI9286127.1"/>
    </source>
</evidence>
<reference evidence="2" key="1">
    <citation type="submission" date="2023-04" db="EMBL/GenBank/DDBJ databases">
        <authorList>
            <person name="Vijverberg K."/>
            <person name="Xiong W."/>
            <person name="Schranz E."/>
        </authorList>
    </citation>
    <scope>NUCLEOTIDE SEQUENCE</scope>
</reference>
<feature type="region of interest" description="Disordered" evidence="1">
    <location>
        <begin position="240"/>
        <end position="281"/>
    </location>
</feature>
<sequence length="281" mass="31435">MSKKRKESKKQAKGSTLKPKQVDKVVKATLKKVVKFDQPSKKIQNTFVEESSSPVNQVMHLKSGILKHLKKMAHRPCHSPERSTSFSPKDVLQISHKCRGSLFNIGNRIRRNCVKAQSSSFDQELKELKAVAKEKHLLYVHTVKKVREYVNLKLEELRFAVLESTLKAVLAPLANLLNLIPTNAPYVQTGGARGRRNWCWHWGDNYSTHTSLRKISTITTSTTTTTKPIAKGIVIGTAGGGLSSSKPPPSTEEIQNKGKGIFTEPTVEEKKVAIEKEMEKQ</sequence>
<name>A0AA35Z605_LACSI</name>
<evidence type="ECO:0000313" key="3">
    <source>
        <dbReference type="Proteomes" id="UP001177003"/>
    </source>
</evidence>
<keyword evidence="3" id="KW-1185">Reference proteome</keyword>
<feature type="region of interest" description="Disordered" evidence="1">
    <location>
        <begin position="1"/>
        <end position="22"/>
    </location>
</feature>
<dbReference type="Proteomes" id="UP001177003">
    <property type="component" value="Chromosome 5"/>
</dbReference>